<protein>
    <submittedName>
        <fullName evidence="1">YbbR domain-containing protein</fullName>
    </submittedName>
</protein>
<dbReference type="EMBL" id="FOKI01000017">
    <property type="protein sequence ID" value="SFB20617.1"/>
    <property type="molecule type" value="Genomic_DNA"/>
</dbReference>
<dbReference type="STRING" id="84698.SAMN04488528_101767"/>
<evidence type="ECO:0000313" key="2">
    <source>
        <dbReference type="Proteomes" id="UP000198619"/>
    </source>
</evidence>
<dbReference type="InterPro" id="IPR012505">
    <property type="entry name" value="YbbR"/>
</dbReference>
<dbReference type="Proteomes" id="UP000198619">
    <property type="component" value="Unassembled WGS sequence"/>
</dbReference>
<dbReference type="Pfam" id="PF07949">
    <property type="entry name" value="YbbR"/>
    <property type="match status" value="4"/>
</dbReference>
<gene>
    <name evidence="1" type="ORF">SAMN04488528_101767</name>
</gene>
<dbReference type="RefSeq" id="WP_090041595.1">
    <property type="nucleotide sequence ID" value="NZ_FOKI01000017.1"/>
</dbReference>
<sequence length="409" mass="44691">MDNKKQKKDILIKIACLICSFGLWLYISNVENPTVTTKVTDVPIEILNADVLSQYKLSMTPGQTFKVTLSIEGSASDVYRAKSDQFKLVIDLSTYALKKGDNNLPVEVIQSPNNVNVLRTPEMLKVNIILDDLIEKSVPINIDVDTRTKQGYYVSPAVTDQANAIVSGPAQLVNMVNEVVARGEAKDVAKDTELTLPLIAVDQAGRTVKDVNIKPSSINVVIPIRKSKIVDVNVKTTGEVGISLVLKSIEANPSKIEITGDDSVLKNISSIDTEPIDLSKITTNKDFVAKLKIPDNIRVLNGSDTVSIKVTTDKAATEELQQQDVQSKIQVKGLKEGFNATLEVDTLTVTLKGKSEVLKSIKEEDIVSEIDLTNLEEGDHEVSPKVTVKEGASLVKFTPEKIKVKITKK</sequence>
<dbReference type="OrthoDB" id="2111604at2"/>
<evidence type="ECO:0000313" key="1">
    <source>
        <dbReference type="EMBL" id="SFB20617.1"/>
    </source>
</evidence>
<accession>A0A1I0Z5I9</accession>
<name>A0A1I0Z5I9_9CLOT</name>
<dbReference type="Gene3D" id="2.170.120.30">
    <property type="match status" value="2"/>
</dbReference>
<reference evidence="1 2" key="1">
    <citation type="submission" date="2016-10" db="EMBL/GenBank/DDBJ databases">
        <authorList>
            <person name="de Groot N.N."/>
        </authorList>
    </citation>
    <scope>NUCLEOTIDE SEQUENCE [LARGE SCALE GENOMIC DNA]</scope>
    <source>
        <strain evidence="1 2">DSM 12271</strain>
    </source>
</reference>
<dbReference type="Gene3D" id="2.170.120.40">
    <property type="entry name" value="YbbR-like domain"/>
    <property type="match status" value="2"/>
</dbReference>
<dbReference type="PANTHER" id="PTHR37804">
    <property type="entry name" value="CDAA REGULATORY PROTEIN CDAR"/>
    <property type="match status" value="1"/>
</dbReference>
<dbReference type="InterPro" id="IPR053154">
    <property type="entry name" value="c-di-AMP_regulator"/>
</dbReference>
<dbReference type="PANTHER" id="PTHR37804:SF1">
    <property type="entry name" value="CDAA REGULATORY PROTEIN CDAR"/>
    <property type="match status" value="1"/>
</dbReference>
<keyword evidence="2" id="KW-1185">Reference proteome</keyword>
<organism evidence="1 2">
    <name type="scientific">Clostridium frigidicarnis</name>
    <dbReference type="NCBI Taxonomy" id="84698"/>
    <lineage>
        <taxon>Bacteria</taxon>
        <taxon>Bacillati</taxon>
        <taxon>Bacillota</taxon>
        <taxon>Clostridia</taxon>
        <taxon>Eubacteriales</taxon>
        <taxon>Clostridiaceae</taxon>
        <taxon>Clostridium</taxon>
    </lineage>
</organism>
<proteinExistence type="predicted"/>
<dbReference type="AlphaFoldDB" id="A0A1I0Z5I9"/>